<dbReference type="OrthoDB" id="280874at2"/>
<reference evidence="2 3" key="1">
    <citation type="journal article" date="2016" name="Front. Microbiol.">
        <title>Fuerstia marisgermanicae gen. nov., sp. nov., an Unusual Member of the Phylum Planctomycetes from the German Wadden Sea.</title>
        <authorList>
            <person name="Kohn T."/>
            <person name="Heuer A."/>
            <person name="Jogler M."/>
            <person name="Vollmers J."/>
            <person name="Boedeker C."/>
            <person name="Bunk B."/>
            <person name="Rast P."/>
            <person name="Borchert D."/>
            <person name="Glockner I."/>
            <person name="Freese H.M."/>
            <person name="Klenk H.P."/>
            <person name="Overmann J."/>
            <person name="Kaster A.K."/>
            <person name="Rohde M."/>
            <person name="Wiegand S."/>
            <person name="Jogler C."/>
        </authorList>
    </citation>
    <scope>NUCLEOTIDE SEQUENCE [LARGE SCALE GENOMIC DNA]</scope>
    <source>
        <strain evidence="2 3">NH11</strain>
    </source>
</reference>
<name>A0A1P8WLQ8_9PLAN</name>
<accession>A0A1P8WLQ8</accession>
<evidence type="ECO:0000313" key="2">
    <source>
        <dbReference type="EMBL" id="APZ94993.1"/>
    </source>
</evidence>
<feature type="chain" id="PRO_5013111759" description="PEP-CTERM protein-sorting domain-containing protein" evidence="1">
    <location>
        <begin position="26"/>
        <end position="295"/>
    </location>
</feature>
<dbReference type="KEGG" id="fmr:Fuma_04645"/>
<dbReference type="AlphaFoldDB" id="A0A1P8WLQ8"/>
<feature type="signal peptide" evidence="1">
    <location>
        <begin position="1"/>
        <end position="25"/>
    </location>
</feature>
<organism evidence="2 3">
    <name type="scientific">Fuerstiella marisgermanici</name>
    <dbReference type="NCBI Taxonomy" id="1891926"/>
    <lineage>
        <taxon>Bacteria</taxon>
        <taxon>Pseudomonadati</taxon>
        <taxon>Planctomycetota</taxon>
        <taxon>Planctomycetia</taxon>
        <taxon>Planctomycetales</taxon>
        <taxon>Planctomycetaceae</taxon>
        <taxon>Fuerstiella</taxon>
    </lineage>
</organism>
<protein>
    <recommendedName>
        <fullName evidence="4">PEP-CTERM protein-sorting domain-containing protein</fullName>
    </recommendedName>
</protein>
<evidence type="ECO:0008006" key="4">
    <source>
        <dbReference type="Google" id="ProtNLM"/>
    </source>
</evidence>
<proteinExistence type="predicted"/>
<dbReference type="Proteomes" id="UP000187735">
    <property type="component" value="Chromosome"/>
</dbReference>
<dbReference type="RefSeq" id="WP_077026218.1">
    <property type="nucleotide sequence ID" value="NZ_CP017641.1"/>
</dbReference>
<keyword evidence="1" id="KW-0732">Signal</keyword>
<dbReference type="NCBIfam" id="TIGR02595">
    <property type="entry name" value="PEP_CTERM"/>
    <property type="match status" value="1"/>
</dbReference>
<gene>
    <name evidence="2" type="ORF">Fuma_04645</name>
</gene>
<keyword evidence="3" id="KW-1185">Reference proteome</keyword>
<evidence type="ECO:0000256" key="1">
    <source>
        <dbReference type="SAM" id="SignalP"/>
    </source>
</evidence>
<dbReference type="EMBL" id="CP017641">
    <property type="protein sequence ID" value="APZ94993.1"/>
    <property type="molecule type" value="Genomic_DNA"/>
</dbReference>
<dbReference type="InterPro" id="IPR013424">
    <property type="entry name" value="Ice-binding_C"/>
</dbReference>
<sequence length="295" mass="31129" precursor="true">MLIRRLSVFAVMCIAWCAAGGAVQADLMVRGFDANLHNRFANHPDFIGISHDWSGVGRNSQWATMISDSFFLSATHSHPGNGTNVTFFHSNDPAGASESHAVAEGWGIGTSDLWLGRLATSVSTSVAKYAIADVSPAAAESLDFLTFGLASGFAPAARQRVGRNEVDLVLPAFSDPALAGAGDVFIYDYDLTGGVGDDEARVAGGDSGAPTFFLSDSGPAILGIHWFLYTEDDLDGGSGSGDTFVPSYIDALNARMAPFGESLTIVSVPEPSSVVLYGLALGFVIIRHRRRVHLN</sequence>
<evidence type="ECO:0000313" key="3">
    <source>
        <dbReference type="Proteomes" id="UP000187735"/>
    </source>
</evidence>